<evidence type="ECO:0000313" key="3">
    <source>
        <dbReference type="EMBL" id="OMJ77044.1"/>
    </source>
</evidence>
<gene>
    <name evidence="3" type="ORF">SteCoe_23443</name>
</gene>
<proteinExistence type="inferred from homology"/>
<feature type="region of interest" description="Disordered" evidence="2">
    <location>
        <begin position="164"/>
        <end position="187"/>
    </location>
</feature>
<dbReference type="PANTHER" id="PTHR23035">
    <property type="entry name" value="CILIA- AND FLAGELLA-ASSOCIATED PROTEIN 97-RELATED"/>
    <property type="match status" value="1"/>
</dbReference>
<reference evidence="3 4" key="1">
    <citation type="submission" date="2016-11" db="EMBL/GenBank/DDBJ databases">
        <title>The macronuclear genome of Stentor coeruleus: a giant cell with tiny introns.</title>
        <authorList>
            <person name="Slabodnick M."/>
            <person name="Ruby J.G."/>
            <person name="Reiff S.B."/>
            <person name="Swart E.C."/>
            <person name="Gosai S."/>
            <person name="Prabakaran S."/>
            <person name="Witkowska E."/>
            <person name="Larue G.E."/>
            <person name="Fisher S."/>
            <person name="Freeman R.M."/>
            <person name="Gunawardena J."/>
            <person name="Chu W."/>
            <person name="Stover N.A."/>
            <person name="Gregory B.D."/>
            <person name="Nowacki M."/>
            <person name="Derisi J."/>
            <person name="Roy S.W."/>
            <person name="Marshall W.F."/>
            <person name="Sood P."/>
        </authorList>
    </citation>
    <scope>NUCLEOTIDE SEQUENCE [LARGE SCALE GENOMIC DNA]</scope>
    <source>
        <strain evidence="3">WM001</strain>
    </source>
</reference>
<evidence type="ECO:0000256" key="2">
    <source>
        <dbReference type="SAM" id="MobiDB-lite"/>
    </source>
</evidence>
<evidence type="ECO:0000256" key="1">
    <source>
        <dbReference type="ARBA" id="ARBA00008315"/>
    </source>
</evidence>
<comment type="caution">
    <text evidence="3">The sequence shown here is derived from an EMBL/GenBank/DDBJ whole genome shotgun (WGS) entry which is preliminary data.</text>
</comment>
<dbReference type="OrthoDB" id="292876at2759"/>
<dbReference type="InterPro" id="IPR029488">
    <property type="entry name" value="Hmw/CFAP97"/>
</dbReference>
<organism evidence="3 4">
    <name type="scientific">Stentor coeruleus</name>
    <dbReference type="NCBI Taxonomy" id="5963"/>
    <lineage>
        <taxon>Eukaryota</taxon>
        <taxon>Sar</taxon>
        <taxon>Alveolata</taxon>
        <taxon>Ciliophora</taxon>
        <taxon>Postciliodesmatophora</taxon>
        <taxon>Heterotrichea</taxon>
        <taxon>Heterotrichida</taxon>
        <taxon>Stentoridae</taxon>
        <taxon>Stentor</taxon>
    </lineage>
</organism>
<dbReference type="InterPro" id="IPR038791">
    <property type="entry name" value="Cfap97/Hemingway"/>
</dbReference>
<feature type="compositionally biased region" description="Polar residues" evidence="2">
    <location>
        <begin position="171"/>
        <end position="187"/>
    </location>
</feature>
<name>A0A1R2BJV9_9CILI</name>
<keyword evidence="4" id="KW-1185">Reference proteome</keyword>
<comment type="similarity">
    <text evidence="1">Belongs to the CFAP97 family.</text>
</comment>
<dbReference type="Pfam" id="PF13879">
    <property type="entry name" value="Hmw_CFAP97"/>
    <property type="match status" value="1"/>
</dbReference>
<dbReference type="Proteomes" id="UP000187209">
    <property type="component" value="Unassembled WGS sequence"/>
</dbReference>
<protein>
    <submittedName>
        <fullName evidence="3">Uncharacterized protein</fullName>
    </submittedName>
</protein>
<evidence type="ECO:0000313" key="4">
    <source>
        <dbReference type="Proteomes" id="UP000187209"/>
    </source>
</evidence>
<dbReference type="AlphaFoldDB" id="A0A1R2BJV9"/>
<dbReference type="PANTHER" id="PTHR23035:SF2">
    <property type="entry name" value="KIAA1430 HOMOLOGUE"/>
    <property type="match status" value="1"/>
</dbReference>
<accession>A0A1R2BJV9</accession>
<sequence length="218" mass="26001">MQTLKVLDSDYVTIKERQRFLIKHYERLKEIKQTDSKTQISRTASQKKHKPYLETDRNLEIKKTNKILLDKLASINKRSTKKLEPQPHFFKGLKSLNLTLRRQEAQRIINENEQIVKRITSQKPQILKKKFDRDFEKHEIYKGNLSKIRLLKYKEYCESISPISDRKGKSMTPTIESNVTPSEKNQNINPSFFQRERFFNEEMHGSVEDDSSYEDDFD</sequence>
<dbReference type="EMBL" id="MPUH01000596">
    <property type="protein sequence ID" value="OMJ77044.1"/>
    <property type="molecule type" value="Genomic_DNA"/>
</dbReference>